<gene>
    <name evidence="2" type="ORF">C1H46_005479</name>
</gene>
<organism evidence="2 3">
    <name type="scientific">Malus baccata</name>
    <name type="common">Siberian crab apple</name>
    <name type="synonym">Pyrus baccata</name>
    <dbReference type="NCBI Taxonomy" id="106549"/>
    <lineage>
        <taxon>Eukaryota</taxon>
        <taxon>Viridiplantae</taxon>
        <taxon>Streptophyta</taxon>
        <taxon>Embryophyta</taxon>
        <taxon>Tracheophyta</taxon>
        <taxon>Spermatophyta</taxon>
        <taxon>Magnoliopsida</taxon>
        <taxon>eudicotyledons</taxon>
        <taxon>Gunneridae</taxon>
        <taxon>Pentapetalae</taxon>
        <taxon>rosids</taxon>
        <taxon>fabids</taxon>
        <taxon>Rosales</taxon>
        <taxon>Rosaceae</taxon>
        <taxon>Amygdaloideae</taxon>
        <taxon>Maleae</taxon>
        <taxon>Malus</taxon>
    </lineage>
</organism>
<reference evidence="2 3" key="1">
    <citation type="journal article" date="2019" name="G3 (Bethesda)">
        <title>Sequencing of a Wild Apple (Malus baccata) Genome Unravels the Differences Between Cultivated and Wild Apple Species Regarding Disease Resistance and Cold Tolerance.</title>
        <authorList>
            <person name="Chen X."/>
        </authorList>
    </citation>
    <scope>NUCLEOTIDE SEQUENCE [LARGE SCALE GENOMIC DNA]</scope>
    <source>
        <strain evidence="3">cv. Shandingzi</strain>
        <tissue evidence="2">Leaves</tissue>
    </source>
</reference>
<accession>A0A540NCT9</accession>
<evidence type="ECO:0000313" key="2">
    <source>
        <dbReference type="EMBL" id="TQE08865.1"/>
    </source>
</evidence>
<feature type="compositionally biased region" description="Basic and acidic residues" evidence="1">
    <location>
        <begin position="1"/>
        <end position="11"/>
    </location>
</feature>
<feature type="region of interest" description="Disordered" evidence="1">
    <location>
        <begin position="1"/>
        <end position="20"/>
    </location>
</feature>
<keyword evidence="3" id="KW-1185">Reference proteome</keyword>
<dbReference type="EMBL" id="VIEB01000063">
    <property type="protein sequence ID" value="TQE08865.1"/>
    <property type="molecule type" value="Genomic_DNA"/>
</dbReference>
<comment type="caution">
    <text evidence="2">The sequence shown here is derived from an EMBL/GenBank/DDBJ whole genome shotgun (WGS) entry which is preliminary data.</text>
</comment>
<name>A0A540NCT9_MALBA</name>
<dbReference type="AlphaFoldDB" id="A0A540NCT9"/>
<protein>
    <submittedName>
        <fullName evidence="2">Uncharacterized protein</fullName>
    </submittedName>
</protein>
<evidence type="ECO:0000313" key="3">
    <source>
        <dbReference type="Proteomes" id="UP000315295"/>
    </source>
</evidence>
<evidence type="ECO:0000256" key="1">
    <source>
        <dbReference type="SAM" id="MobiDB-lite"/>
    </source>
</evidence>
<proteinExistence type="predicted"/>
<sequence>MLFDSKSERSANADNSSKLGSGNVQVEAVIRSLRCQQGTSEDSLLNVESFYRSPLHQALGLGLGEIAECLCNREAGLLDLKLFEGFLVSPYTPSEMSFAVFFAVDSAVGVDDGFDDHFELKHRASIFSLYLRKLERL</sequence>
<dbReference type="Proteomes" id="UP000315295">
    <property type="component" value="Unassembled WGS sequence"/>
</dbReference>